<dbReference type="GO" id="GO:0016740">
    <property type="term" value="F:transferase activity"/>
    <property type="evidence" value="ECO:0007669"/>
    <property type="project" value="UniProtKB-KW"/>
</dbReference>
<dbReference type="Pfam" id="PF00364">
    <property type="entry name" value="Biotin_lipoyl"/>
    <property type="match status" value="1"/>
</dbReference>
<keyword evidence="2" id="KW-0809">Transit peptide</keyword>
<dbReference type="PROSITE" id="PS00189">
    <property type="entry name" value="LIPOYL"/>
    <property type="match status" value="1"/>
</dbReference>
<dbReference type="PROSITE" id="PS50968">
    <property type="entry name" value="BIOTINYL_LIPOYL"/>
    <property type="match status" value="1"/>
</dbReference>
<dbReference type="EMBL" id="CM000781">
    <property type="protein sequence ID" value="AQK70554.1"/>
    <property type="molecule type" value="Genomic_DNA"/>
</dbReference>
<dbReference type="AlphaFoldDB" id="A0A1D6H6Z6"/>
<dbReference type="PANTHER" id="PTHR23151">
    <property type="entry name" value="DIHYDROLIPOAMIDE ACETYL/SUCCINYL-TRANSFERASE-RELATED"/>
    <property type="match status" value="1"/>
</dbReference>
<feature type="compositionally biased region" description="Low complexity" evidence="3">
    <location>
        <begin position="206"/>
        <end position="217"/>
    </location>
</feature>
<dbReference type="SUPFAM" id="SSF51230">
    <property type="entry name" value="Single hybrid motif"/>
    <property type="match status" value="1"/>
</dbReference>
<dbReference type="PANTHER" id="PTHR23151:SF90">
    <property type="entry name" value="DIHYDROLIPOYLLYSINE-RESIDUE ACETYLTRANSFERASE COMPONENT OF PYRUVATE DEHYDROGENASE COMPLEX, MITOCHONDRIAL-RELATED"/>
    <property type="match status" value="1"/>
</dbReference>
<feature type="compositionally biased region" description="Basic and acidic residues" evidence="3">
    <location>
        <begin position="218"/>
        <end position="234"/>
    </location>
</feature>
<organism evidence="4">
    <name type="scientific">Zea mays</name>
    <name type="common">Maize</name>
    <dbReference type="NCBI Taxonomy" id="4577"/>
    <lineage>
        <taxon>Eukaryota</taxon>
        <taxon>Viridiplantae</taxon>
        <taxon>Streptophyta</taxon>
        <taxon>Embryophyta</taxon>
        <taxon>Tracheophyta</taxon>
        <taxon>Spermatophyta</taxon>
        <taxon>Magnoliopsida</taxon>
        <taxon>Liliopsida</taxon>
        <taxon>Poales</taxon>
        <taxon>Poaceae</taxon>
        <taxon>PACMAD clade</taxon>
        <taxon>Panicoideae</taxon>
        <taxon>Andropogonodae</taxon>
        <taxon>Andropogoneae</taxon>
        <taxon>Tripsacinae</taxon>
        <taxon>Zea</taxon>
    </lineage>
</organism>
<sequence>MSAAQLLRHSRKLRSLQNPVGCENFSFVRHFSSGSGSFIARENGIGKRTRGTRFSQHNQPAKQLETFSAGVNGSCTWRIASNSLTPSAASWLSGSFSCGQVVSARPFSSSADLPPHQEIGMPSLSPTMTEGNIAKWLKKEGDKVSPGEVLCEVETDKATVEMECMEEGYLAKIIHGDGAKEIKVGEVIAITVEEEGDIEKLKDYKPSSSAEPVAPAEPKAEPEPSQPKAEEKKPTQAPEAKTPKIEEASQSGDRIFASPLARKLAEDNNVSSCYVSCIDSFNDS</sequence>
<keyword evidence="4" id="KW-0808">Transferase</keyword>
<dbReference type="ExpressionAtlas" id="A0A1D6H6Z6">
    <property type="expression patterns" value="baseline and differential"/>
</dbReference>
<protein>
    <submittedName>
        <fullName evidence="4">Dihydrolipoamide S-acetyltransferase1</fullName>
    </submittedName>
</protein>
<gene>
    <name evidence="4" type="ORF">ZEAMMB73_Zm00001d016365</name>
</gene>
<dbReference type="InterPro" id="IPR000089">
    <property type="entry name" value="Biotin_lipoyl"/>
</dbReference>
<dbReference type="InterPro" id="IPR003016">
    <property type="entry name" value="2-oxoA_DH_lipoyl-BS"/>
</dbReference>
<dbReference type="FunFam" id="2.40.50.100:FF:000010">
    <property type="entry name" value="Acetyltransferase component of pyruvate dehydrogenase complex"/>
    <property type="match status" value="1"/>
</dbReference>
<accession>A0A1D6H6Z6</accession>
<dbReference type="Gene3D" id="2.40.50.100">
    <property type="match status" value="1"/>
</dbReference>
<name>A0A1D6H6Z6_MAIZE</name>
<dbReference type="InterPro" id="IPR045257">
    <property type="entry name" value="E2/Pdx1"/>
</dbReference>
<dbReference type="GO" id="GO:0006086">
    <property type="term" value="P:pyruvate decarboxylation to acetyl-CoA"/>
    <property type="evidence" value="ECO:0007669"/>
    <property type="project" value="InterPro"/>
</dbReference>
<evidence type="ECO:0000256" key="2">
    <source>
        <dbReference type="ARBA" id="ARBA00022946"/>
    </source>
</evidence>
<proteinExistence type="predicted"/>
<evidence type="ECO:0000256" key="3">
    <source>
        <dbReference type="SAM" id="MobiDB-lite"/>
    </source>
</evidence>
<dbReference type="InterPro" id="IPR011053">
    <property type="entry name" value="Single_hybrid_motif"/>
</dbReference>
<evidence type="ECO:0000256" key="1">
    <source>
        <dbReference type="ARBA" id="ARBA00022823"/>
    </source>
</evidence>
<keyword evidence="1" id="KW-0450">Lipoyl</keyword>
<evidence type="ECO:0000313" key="4">
    <source>
        <dbReference type="EMBL" id="AQK70554.1"/>
    </source>
</evidence>
<dbReference type="GO" id="GO:0045254">
    <property type="term" value="C:pyruvate dehydrogenase complex"/>
    <property type="evidence" value="ECO:0007669"/>
    <property type="project" value="InterPro"/>
</dbReference>
<dbReference type="CDD" id="cd06849">
    <property type="entry name" value="lipoyl_domain"/>
    <property type="match status" value="1"/>
</dbReference>
<reference evidence="4" key="1">
    <citation type="submission" date="2015-12" db="EMBL/GenBank/DDBJ databases">
        <title>Update maize B73 reference genome by single molecule sequencing technologies.</title>
        <authorList>
            <consortium name="Maize Genome Sequencing Project"/>
            <person name="Ware D."/>
        </authorList>
    </citation>
    <scope>NUCLEOTIDE SEQUENCE</scope>
    <source>
        <tissue evidence="4">Seedling</tissue>
    </source>
</reference>
<feature type="region of interest" description="Disordered" evidence="3">
    <location>
        <begin position="200"/>
        <end position="253"/>
    </location>
</feature>